<evidence type="ECO:0000313" key="3">
    <source>
        <dbReference type="Proteomes" id="UP001229955"/>
    </source>
</evidence>
<dbReference type="AlphaFoldDB" id="A0AA49Q4F4"/>
<organism evidence="1">
    <name type="scientific">Pseudogemmatithrix spongiicola</name>
    <dbReference type="NCBI Taxonomy" id="3062599"/>
    <lineage>
        <taxon>Bacteria</taxon>
        <taxon>Pseudomonadati</taxon>
        <taxon>Gemmatimonadota</taxon>
        <taxon>Gemmatimonadia</taxon>
        <taxon>Gemmatimonadales</taxon>
        <taxon>Gemmatimonadaceae</taxon>
        <taxon>Pseudogemmatithrix</taxon>
    </lineage>
</organism>
<keyword evidence="3" id="KW-1185">Reference proteome</keyword>
<accession>A0AA49Q7F2</accession>
<proteinExistence type="predicted"/>
<dbReference type="KEGG" id="pspc:Strain318_001067"/>
<dbReference type="EMBL" id="CP130612">
    <property type="protein sequence ID" value="WKW11801.1"/>
    <property type="molecule type" value="Genomic_DNA"/>
</dbReference>
<evidence type="ECO:0000313" key="2">
    <source>
        <dbReference type="EMBL" id="WKW14711.1"/>
    </source>
</evidence>
<accession>A0AA49Q4F4</accession>
<dbReference type="EMBL" id="CP130613">
    <property type="protein sequence ID" value="WKW14711.1"/>
    <property type="molecule type" value="Genomic_DNA"/>
</dbReference>
<name>A0AA49Q4F4_9BACT</name>
<gene>
    <name evidence="1" type="ORF">Strain138_001067</name>
    <name evidence="2" type="ORF">Strain318_001067</name>
</gene>
<reference evidence="1" key="1">
    <citation type="submission" date="2023-07" db="EMBL/GenBank/DDBJ databases">
        <authorList>
            <person name="Haufschild T."/>
            <person name="Kallscheuer N."/>
            <person name="Hammer J."/>
            <person name="Kohn T."/>
            <person name="Kabuu M."/>
            <person name="Jogler M."/>
            <person name="Wohfarth N."/>
            <person name="Heuer A."/>
            <person name="Rohde M."/>
            <person name="van Teeseling M.C.F."/>
            <person name="Jogler C."/>
        </authorList>
    </citation>
    <scope>NUCLEOTIDE SEQUENCE</scope>
    <source>
        <strain evidence="1">Strain 138</strain>
        <strain evidence="2">Strain 318</strain>
    </source>
</reference>
<evidence type="ECO:0000313" key="1">
    <source>
        <dbReference type="EMBL" id="WKW11801.1"/>
    </source>
</evidence>
<protein>
    <submittedName>
        <fullName evidence="1">Uncharacterized protein</fullName>
    </submittedName>
</protein>
<dbReference type="Proteomes" id="UP001229955">
    <property type="component" value="Chromosome"/>
</dbReference>
<sequence length="119" mass="13380">MREVLFPMHGVWLARLRVANIELFIKDATHVTFDETESKSKLKDATAWVGALPPELKHEATALMNTLECWAMCFTHGLADAKVSETPCAPAYCQMVVSLYPCTLYHRHLSPTIGPYRTS</sequence>
<dbReference type="RefSeq" id="WP_367887489.1">
    <property type="nucleotide sequence ID" value="NZ_CP130612.1"/>
</dbReference>